<evidence type="ECO:0000256" key="2">
    <source>
        <dbReference type="ARBA" id="ARBA00022617"/>
    </source>
</evidence>
<evidence type="ECO:0000256" key="3">
    <source>
        <dbReference type="ARBA" id="ARBA00022723"/>
    </source>
</evidence>
<name>A0A255XI13_9PROT</name>
<dbReference type="InterPro" id="IPR017972">
    <property type="entry name" value="Cyt_P450_CS"/>
</dbReference>
<feature type="region of interest" description="Disordered" evidence="9">
    <location>
        <begin position="1"/>
        <end position="32"/>
    </location>
</feature>
<keyword evidence="6 8" id="KW-0503">Monooxygenase</keyword>
<dbReference type="PRINTS" id="PR00463">
    <property type="entry name" value="EP450I"/>
</dbReference>
<dbReference type="OrthoDB" id="9764248at2"/>
<comment type="cofactor">
    <cofactor evidence="7">
        <name>heme</name>
        <dbReference type="ChEBI" id="CHEBI:30413"/>
    </cofactor>
</comment>
<dbReference type="RefSeq" id="WP_094410263.1">
    <property type="nucleotide sequence ID" value="NZ_BMJZ01000003.1"/>
</dbReference>
<dbReference type="PANTHER" id="PTHR24291:SF50">
    <property type="entry name" value="BIFUNCTIONAL ALBAFLAVENONE MONOOXYGENASE_TERPENE SYNTHASE"/>
    <property type="match status" value="1"/>
</dbReference>
<dbReference type="InterPro" id="IPR050196">
    <property type="entry name" value="Cytochrome_P450_Monoox"/>
</dbReference>
<evidence type="ECO:0000256" key="4">
    <source>
        <dbReference type="ARBA" id="ARBA00023002"/>
    </source>
</evidence>
<dbReference type="PRINTS" id="PR00385">
    <property type="entry name" value="P450"/>
</dbReference>
<keyword evidence="4 8" id="KW-0560">Oxidoreductase</keyword>
<evidence type="ECO:0000313" key="11">
    <source>
        <dbReference type="Proteomes" id="UP000216361"/>
    </source>
</evidence>
<dbReference type="InterPro" id="IPR036396">
    <property type="entry name" value="Cyt_P450_sf"/>
</dbReference>
<dbReference type="Pfam" id="PF00067">
    <property type="entry name" value="p450"/>
    <property type="match status" value="1"/>
</dbReference>
<protein>
    <submittedName>
        <fullName evidence="10">Cytochrome P450</fullName>
    </submittedName>
</protein>
<feature type="compositionally biased region" description="Low complexity" evidence="9">
    <location>
        <begin position="1"/>
        <end position="11"/>
    </location>
</feature>
<organism evidence="10 11">
    <name type="scientific">Elstera cyanobacteriorum</name>
    <dbReference type="NCBI Taxonomy" id="2022747"/>
    <lineage>
        <taxon>Bacteria</taxon>
        <taxon>Pseudomonadati</taxon>
        <taxon>Pseudomonadota</taxon>
        <taxon>Alphaproteobacteria</taxon>
        <taxon>Rhodospirillales</taxon>
        <taxon>Rhodospirillaceae</taxon>
        <taxon>Elstera</taxon>
    </lineage>
</organism>
<dbReference type="GO" id="GO:0020037">
    <property type="term" value="F:heme binding"/>
    <property type="evidence" value="ECO:0007669"/>
    <property type="project" value="InterPro"/>
</dbReference>
<reference evidence="10 11" key="1">
    <citation type="submission" date="2017-07" db="EMBL/GenBank/DDBJ databases">
        <title>Elstera cyanobacteriorum sp. nov., a novel bacterium isolated from cyanobacterial aggregates in a eutrophic lake.</title>
        <authorList>
            <person name="Cai H."/>
        </authorList>
    </citation>
    <scope>NUCLEOTIDE SEQUENCE [LARGE SCALE GENOMIC DNA]</scope>
    <source>
        <strain evidence="10 11">TH019</strain>
    </source>
</reference>
<gene>
    <name evidence="10" type="ORF">CHR90_16670</name>
</gene>
<dbReference type="InterPro" id="IPR002401">
    <property type="entry name" value="Cyt_P450_E_grp-I"/>
</dbReference>
<comment type="caution">
    <text evidence="10">The sequence shown here is derived from an EMBL/GenBank/DDBJ whole genome shotgun (WGS) entry which is preliminary data.</text>
</comment>
<dbReference type="PANTHER" id="PTHR24291">
    <property type="entry name" value="CYTOCHROME P450 FAMILY 4"/>
    <property type="match status" value="1"/>
</dbReference>
<proteinExistence type="inferred from homology"/>
<dbReference type="SUPFAM" id="SSF48264">
    <property type="entry name" value="Cytochrome P450"/>
    <property type="match status" value="1"/>
</dbReference>
<evidence type="ECO:0000256" key="8">
    <source>
        <dbReference type="RuleBase" id="RU000461"/>
    </source>
</evidence>
<dbReference type="PROSITE" id="PS00086">
    <property type="entry name" value="CYTOCHROME_P450"/>
    <property type="match status" value="1"/>
</dbReference>
<evidence type="ECO:0000256" key="1">
    <source>
        <dbReference type="ARBA" id="ARBA00010617"/>
    </source>
</evidence>
<comment type="similarity">
    <text evidence="1 8">Belongs to the cytochrome P450 family.</text>
</comment>
<accession>A0A255XI13</accession>
<dbReference type="InterPro" id="IPR001128">
    <property type="entry name" value="Cyt_P450"/>
</dbReference>
<evidence type="ECO:0000313" key="10">
    <source>
        <dbReference type="EMBL" id="OYQ16626.1"/>
    </source>
</evidence>
<keyword evidence="2 7" id="KW-0349">Heme</keyword>
<dbReference type="EMBL" id="NOXS01000035">
    <property type="protein sequence ID" value="OYQ16626.1"/>
    <property type="molecule type" value="Genomic_DNA"/>
</dbReference>
<dbReference type="Gene3D" id="1.10.630.10">
    <property type="entry name" value="Cytochrome P450"/>
    <property type="match status" value="1"/>
</dbReference>
<dbReference type="GO" id="GO:0004497">
    <property type="term" value="F:monooxygenase activity"/>
    <property type="evidence" value="ECO:0007669"/>
    <property type="project" value="UniProtKB-KW"/>
</dbReference>
<dbReference type="Proteomes" id="UP000216361">
    <property type="component" value="Unassembled WGS sequence"/>
</dbReference>
<evidence type="ECO:0000256" key="9">
    <source>
        <dbReference type="SAM" id="MobiDB-lite"/>
    </source>
</evidence>
<sequence>MDKTSPAACPRPSAPSAPPATGPVNTGWPPGPPSGLTGWGLMARMARDLLGALAGWQQTYGDVYHLRLWPEHEIVVTDPELVRALLVTHHDRLIRWERGTRVFEQLHGQSVFTSEGEAWKAKRQALQPSFSPRAAQDFVPTIAATVAAGVQAWPQRQALWPIERAVTALTMDVILRLMFSSPAGEETAAAAEAVHTVSAEANKEFYWPVSLPDWLPWKAAKRRAFNVLTGLIDRHVQSRLTQAPDAWPPDLLSHLLTLHRDQPGAWPLRAVRDECMTAFVAGHETVAATLTWWAWCLAAHPEIQATARAEVGAALGDQPPTAAKLANLPFLTQTLHETLRLYPAAPMLLARRARAPIPLGTWVFPARTLFLIPVHAMQQDARWFPDPLAFKPDRFAPDAPDIPRGAYLPFGAGPRVCLGQRLAVTEMTVIAAMILQRFDLSVPTGMAPPRPIFNVSLRPQTPLMLSLTRRA</sequence>
<dbReference type="AlphaFoldDB" id="A0A255XI13"/>
<keyword evidence="3 7" id="KW-0479">Metal-binding</keyword>
<keyword evidence="5 7" id="KW-0408">Iron</keyword>
<evidence type="ECO:0000256" key="6">
    <source>
        <dbReference type="ARBA" id="ARBA00023033"/>
    </source>
</evidence>
<feature type="binding site" description="axial binding residue" evidence="7">
    <location>
        <position position="417"/>
    </location>
    <ligand>
        <name>heme</name>
        <dbReference type="ChEBI" id="CHEBI:30413"/>
    </ligand>
    <ligandPart>
        <name>Fe</name>
        <dbReference type="ChEBI" id="CHEBI:18248"/>
    </ligandPart>
</feature>
<keyword evidence="11" id="KW-1185">Reference proteome</keyword>
<dbReference type="GO" id="GO:0005506">
    <property type="term" value="F:iron ion binding"/>
    <property type="evidence" value="ECO:0007669"/>
    <property type="project" value="InterPro"/>
</dbReference>
<feature type="compositionally biased region" description="Pro residues" evidence="9">
    <location>
        <begin position="12"/>
        <end position="21"/>
    </location>
</feature>
<evidence type="ECO:0000256" key="5">
    <source>
        <dbReference type="ARBA" id="ARBA00023004"/>
    </source>
</evidence>
<evidence type="ECO:0000256" key="7">
    <source>
        <dbReference type="PIRSR" id="PIRSR602401-1"/>
    </source>
</evidence>
<dbReference type="GO" id="GO:0016705">
    <property type="term" value="F:oxidoreductase activity, acting on paired donors, with incorporation or reduction of molecular oxygen"/>
    <property type="evidence" value="ECO:0007669"/>
    <property type="project" value="InterPro"/>
</dbReference>